<dbReference type="InterPro" id="IPR027417">
    <property type="entry name" value="P-loop_NTPase"/>
</dbReference>
<dbReference type="Proteomes" id="UP000664203">
    <property type="component" value="Unassembled WGS sequence"/>
</dbReference>
<dbReference type="EMBL" id="CAJPDR010000016">
    <property type="protein sequence ID" value="CAF9906281.1"/>
    <property type="molecule type" value="Genomic_DNA"/>
</dbReference>
<evidence type="ECO:0000313" key="1">
    <source>
        <dbReference type="EMBL" id="CAF9906281.1"/>
    </source>
</evidence>
<protein>
    <recommendedName>
        <fullName evidence="3">NB-ARC domain-containing protein</fullName>
    </recommendedName>
</protein>
<gene>
    <name evidence="1" type="ORF">ALECFALPRED_002184</name>
</gene>
<dbReference type="PANTHER" id="PTHR35205:SF1">
    <property type="entry name" value="ZU5 DOMAIN-CONTAINING PROTEIN"/>
    <property type="match status" value="1"/>
</dbReference>
<sequence length="377" mass="42291">MIGALQKDSKVLLEITEEFVPRTSSLRLVSLFEMKMTNVGFFKTMIVEQGSAILNVPNEVVLGQNADHREIARFVSLQDRNLRPILSRLNIFQQEISNQLQSMASGQSTIERLDIKGMSLKYSTCPKSLIANLSRICESLQLDNVSNKASAFRQWLSRVENTDWLLIFDNADDLKSVKISQYIPETSWGHIVLTSRDQGAIGTVATDGTVLGRLEVGEATAVLFLKAGSLCPSAEDYEEAEVIVELLGCLPLAVAQGGAYIRSRRRTLTSYRRLYKDRQNDLLRFKPRWEIERDSKEASILLLLFCFLDASNISETMLDRACSPQKRWSRTGEMLELAPIDAGLNSGLVALIKDEVAFDDAIEKLLSFSLIHLNQHC</sequence>
<reference evidence="1" key="1">
    <citation type="submission" date="2021-03" db="EMBL/GenBank/DDBJ databases">
        <authorList>
            <person name="Tagirdzhanova G."/>
        </authorList>
    </citation>
    <scope>NUCLEOTIDE SEQUENCE</scope>
</reference>
<organism evidence="1 2">
    <name type="scientific">Alectoria fallacina</name>
    <dbReference type="NCBI Taxonomy" id="1903189"/>
    <lineage>
        <taxon>Eukaryota</taxon>
        <taxon>Fungi</taxon>
        <taxon>Dikarya</taxon>
        <taxon>Ascomycota</taxon>
        <taxon>Pezizomycotina</taxon>
        <taxon>Lecanoromycetes</taxon>
        <taxon>OSLEUM clade</taxon>
        <taxon>Lecanoromycetidae</taxon>
        <taxon>Lecanorales</taxon>
        <taxon>Lecanorineae</taxon>
        <taxon>Parmeliaceae</taxon>
        <taxon>Alectoria</taxon>
    </lineage>
</organism>
<dbReference type="Gene3D" id="3.40.50.300">
    <property type="entry name" value="P-loop containing nucleotide triphosphate hydrolases"/>
    <property type="match status" value="1"/>
</dbReference>
<name>A0A8H3EFM4_9LECA</name>
<evidence type="ECO:0008006" key="3">
    <source>
        <dbReference type="Google" id="ProtNLM"/>
    </source>
</evidence>
<keyword evidence="2" id="KW-1185">Reference proteome</keyword>
<proteinExistence type="predicted"/>
<dbReference type="AlphaFoldDB" id="A0A8H3EFM4"/>
<dbReference type="OrthoDB" id="5427984at2759"/>
<accession>A0A8H3EFM4</accession>
<evidence type="ECO:0000313" key="2">
    <source>
        <dbReference type="Proteomes" id="UP000664203"/>
    </source>
</evidence>
<dbReference type="SUPFAM" id="SSF52540">
    <property type="entry name" value="P-loop containing nucleoside triphosphate hydrolases"/>
    <property type="match status" value="1"/>
</dbReference>
<comment type="caution">
    <text evidence="1">The sequence shown here is derived from an EMBL/GenBank/DDBJ whole genome shotgun (WGS) entry which is preliminary data.</text>
</comment>
<dbReference type="PANTHER" id="PTHR35205">
    <property type="entry name" value="NB-ARC AND TPR DOMAIN PROTEIN"/>
    <property type="match status" value="1"/>
</dbReference>